<dbReference type="SUPFAM" id="SSF52540">
    <property type="entry name" value="P-loop containing nucleoside triphosphate hydrolases"/>
    <property type="match status" value="1"/>
</dbReference>
<dbReference type="PANTHER" id="PTHR47962">
    <property type="entry name" value="ATP-DEPENDENT HELICASE LHR-RELATED-RELATED"/>
    <property type="match status" value="1"/>
</dbReference>
<keyword evidence="5" id="KW-0378">Hydrolase</keyword>
<keyword evidence="6" id="KW-1185">Reference proteome</keyword>
<dbReference type="PROSITE" id="PS51192">
    <property type="entry name" value="HELICASE_ATP_BIND_1"/>
    <property type="match status" value="1"/>
</dbReference>
<keyword evidence="5" id="KW-0347">Helicase</keyword>
<sequence length="719" mass="81612">MSEFSLLSEPIRRYINDKRWEALRPIQAAAIKRILGTEGHYMLVSRTASGKTEAAFLPILSKVNFNDEGVQVLYISPLIALINDQFIRVEDLCRYMDVTVTRWHGEANVAAKKQLIRQPEGVLLITPESIEALFTNHPDHAQRLFSKLKFIVIDEIHTFLGSDRGMHLRSLLSRINDLATDKLARIIGLSATVGDYDELKRFTGDVPNTKVLVDGTAKGIHARFMFSKDNDAEYNPFFIDELYGHVKDSKVLIFPNSRGNAEELAVKLKKTSERKKGHHYYFSHHSAVDKEVREYVEEFAKNNKRNNFCIACTSTLELGIDIGTVETVIQIDATHSIASLIQRVGRSGRREGQESQLLLYATEHWSMLQSFACWELFKESFIEPAYGQAKPFDLLFHQALSILKETNGLSRAVLVQRLHHNAVFGHFSKAEIDTLLDFMIGAEYVEDLRKELIVGVAGEKLTTSRDFYSMFVSPVMLKVIYAGNTIGELEFTPMIEVDTNVLLAAKIWKITDVDINARKVFVVPANDGKKPVYNSGSGDVHPRIRLKMMELLNTDLHPDEADSSAIESINELKLLFKDFKLDHLSSVRPVIVKEKKYVIYTFTGTKINRTLWFLAKTLNIQHVEVDDRQSKLTIPDKSIDLGELILNMRHQLAGIAQHVSMYIEEQPEFFPLSKWGVYLPLAMKVEYVLNTTFDIPGTTAFLSELKLVTPAMDDTVIKE</sequence>
<name>A0A6B9ZDH0_9BACT</name>
<dbReference type="SMART" id="SM00490">
    <property type="entry name" value="HELICc"/>
    <property type="match status" value="1"/>
</dbReference>
<proteinExistence type="predicted"/>
<dbReference type="Gene3D" id="3.40.50.300">
    <property type="entry name" value="P-loop containing nucleotide triphosphate hydrolases"/>
    <property type="match status" value="2"/>
</dbReference>
<dbReference type="InterPro" id="IPR011545">
    <property type="entry name" value="DEAD/DEAH_box_helicase_dom"/>
</dbReference>
<dbReference type="PROSITE" id="PS51194">
    <property type="entry name" value="HELICASE_CTER"/>
    <property type="match status" value="1"/>
</dbReference>
<reference evidence="5 6" key="1">
    <citation type="submission" date="2020-01" db="EMBL/GenBank/DDBJ databases">
        <title>Complete genome sequence of Chitinophaga sp. H33E-04 isolated from quinoa roots.</title>
        <authorList>
            <person name="Weon H.-Y."/>
            <person name="Lee S.A."/>
        </authorList>
    </citation>
    <scope>NUCLEOTIDE SEQUENCE [LARGE SCALE GENOMIC DNA]</scope>
    <source>
        <strain evidence="5 6">H33E-04</strain>
    </source>
</reference>
<dbReference type="InterPro" id="IPR014001">
    <property type="entry name" value="Helicase_ATP-bd"/>
</dbReference>
<evidence type="ECO:0000256" key="1">
    <source>
        <dbReference type="ARBA" id="ARBA00022741"/>
    </source>
</evidence>
<evidence type="ECO:0000256" key="2">
    <source>
        <dbReference type="ARBA" id="ARBA00022840"/>
    </source>
</evidence>
<dbReference type="KEGG" id="chih:GWR21_02770"/>
<keyword evidence="1" id="KW-0547">Nucleotide-binding</keyword>
<dbReference type="SMART" id="SM00487">
    <property type="entry name" value="DEXDc"/>
    <property type="match status" value="1"/>
</dbReference>
<gene>
    <name evidence="5" type="ORF">GWR21_02770</name>
</gene>
<dbReference type="AlphaFoldDB" id="A0A6B9ZDH0"/>
<dbReference type="GO" id="GO:0003677">
    <property type="term" value="F:DNA binding"/>
    <property type="evidence" value="ECO:0007669"/>
    <property type="project" value="TreeGrafter"/>
</dbReference>
<evidence type="ECO:0000313" key="6">
    <source>
        <dbReference type="Proteomes" id="UP000476411"/>
    </source>
</evidence>
<dbReference type="PANTHER" id="PTHR47962:SF5">
    <property type="entry name" value="ATP-DEPENDENT HELICASE LHR-RELATED"/>
    <property type="match status" value="1"/>
</dbReference>
<dbReference type="GO" id="GO:0005524">
    <property type="term" value="F:ATP binding"/>
    <property type="evidence" value="ECO:0007669"/>
    <property type="project" value="UniProtKB-KW"/>
</dbReference>
<dbReference type="EMBL" id="CP048113">
    <property type="protein sequence ID" value="QHS58553.1"/>
    <property type="molecule type" value="Genomic_DNA"/>
</dbReference>
<dbReference type="Pfam" id="PF00270">
    <property type="entry name" value="DEAD"/>
    <property type="match status" value="1"/>
</dbReference>
<dbReference type="Proteomes" id="UP000476411">
    <property type="component" value="Chromosome"/>
</dbReference>
<dbReference type="GO" id="GO:0016887">
    <property type="term" value="F:ATP hydrolysis activity"/>
    <property type="evidence" value="ECO:0007669"/>
    <property type="project" value="TreeGrafter"/>
</dbReference>
<feature type="domain" description="Helicase ATP-binding" evidence="3">
    <location>
        <begin position="32"/>
        <end position="211"/>
    </location>
</feature>
<protein>
    <submittedName>
        <fullName evidence="5">DEAD/DEAH box helicase</fullName>
    </submittedName>
</protein>
<dbReference type="InterPro" id="IPR052511">
    <property type="entry name" value="ATP-dep_Helicase"/>
</dbReference>
<keyword evidence="2" id="KW-0067">ATP-binding</keyword>
<organism evidence="5 6">
    <name type="scientific">Chitinophaga agri</name>
    <dbReference type="NCBI Taxonomy" id="2703787"/>
    <lineage>
        <taxon>Bacteria</taxon>
        <taxon>Pseudomonadati</taxon>
        <taxon>Bacteroidota</taxon>
        <taxon>Chitinophagia</taxon>
        <taxon>Chitinophagales</taxon>
        <taxon>Chitinophagaceae</taxon>
        <taxon>Chitinophaga</taxon>
    </lineage>
</organism>
<dbReference type="InterPro" id="IPR001650">
    <property type="entry name" value="Helicase_C-like"/>
</dbReference>
<dbReference type="RefSeq" id="WP_162330256.1">
    <property type="nucleotide sequence ID" value="NZ_CP048113.1"/>
</dbReference>
<dbReference type="InterPro" id="IPR027417">
    <property type="entry name" value="P-loop_NTPase"/>
</dbReference>
<dbReference type="GO" id="GO:0004386">
    <property type="term" value="F:helicase activity"/>
    <property type="evidence" value="ECO:0007669"/>
    <property type="project" value="UniProtKB-KW"/>
</dbReference>
<evidence type="ECO:0000259" key="4">
    <source>
        <dbReference type="PROSITE" id="PS51194"/>
    </source>
</evidence>
<evidence type="ECO:0000259" key="3">
    <source>
        <dbReference type="PROSITE" id="PS51192"/>
    </source>
</evidence>
<accession>A0A6B9ZDH0</accession>
<dbReference type="Pfam" id="PF00271">
    <property type="entry name" value="Helicase_C"/>
    <property type="match status" value="1"/>
</dbReference>
<feature type="domain" description="Helicase C-terminal" evidence="4">
    <location>
        <begin position="238"/>
        <end position="393"/>
    </location>
</feature>
<evidence type="ECO:0000313" key="5">
    <source>
        <dbReference type="EMBL" id="QHS58553.1"/>
    </source>
</evidence>